<keyword evidence="2" id="KW-1185">Reference proteome</keyword>
<evidence type="ECO:0008006" key="3">
    <source>
        <dbReference type="Google" id="ProtNLM"/>
    </source>
</evidence>
<proteinExistence type="predicted"/>
<dbReference type="SUPFAM" id="SSF53474">
    <property type="entry name" value="alpha/beta-Hydrolases"/>
    <property type="match status" value="1"/>
</dbReference>
<dbReference type="InterPro" id="IPR029058">
    <property type="entry name" value="AB_hydrolase_fold"/>
</dbReference>
<sequence>MGLNDPIVPISQGRELEQKMAQLQLDSTFKLYSYPKTHTDIATDNPALAERIDDFLSKL</sequence>
<organism evidence="1 2">
    <name type="scientific">Spirosoma telluris</name>
    <dbReference type="NCBI Taxonomy" id="2183553"/>
    <lineage>
        <taxon>Bacteria</taxon>
        <taxon>Pseudomonadati</taxon>
        <taxon>Bacteroidota</taxon>
        <taxon>Cytophagia</taxon>
        <taxon>Cytophagales</taxon>
        <taxon>Cytophagaceae</taxon>
        <taxon>Spirosoma</taxon>
    </lineage>
</organism>
<dbReference type="RefSeq" id="WP_111343166.1">
    <property type="nucleotide sequence ID" value="NZ_QLII01000001.1"/>
</dbReference>
<evidence type="ECO:0000313" key="2">
    <source>
        <dbReference type="Proteomes" id="UP000249016"/>
    </source>
</evidence>
<dbReference type="Proteomes" id="UP000249016">
    <property type="component" value="Unassembled WGS sequence"/>
</dbReference>
<gene>
    <name evidence="1" type="ORF">HMF3257_14595</name>
</gene>
<name>A0A327NIZ0_9BACT</name>
<reference evidence="1 2" key="1">
    <citation type="submission" date="2018-06" db="EMBL/GenBank/DDBJ databases">
        <title>Spirosoma sp. HMF3257 Genome sequencing and assembly.</title>
        <authorList>
            <person name="Kang H."/>
            <person name="Cha I."/>
            <person name="Kim H."/>
            <person name="Kang J."/>
            <person name="Joh K."/>
        </authorList>
    </citation>
    <scope>NUCLEOTIDE SEQUENCE [LARGE SCALE GENOMIC DNA]</scope>
    <source>
        <strain evidence="1 2">HMF3257</strain>
    </source>
</reference>
<evidence type="ECO:0000313" key="1">
    <source>
        <dbReference type="EMBL" id="RAI75117.1"/>
    </source>
</evidence>
<protein>
    <recommendedName>
        <fullName evidence="3">Prolyl oligopeptidase family serine peptidase</fullName>
    </recommendedName>
</protein>
<comment type="caution">
    <text evidence="1">The sequence shown here is derived from an EMBL/GenBank/DDBJ whole genome shotgun (WGS) entry which is preliminary data.</text>
</comment>
<dbReference type="AlphaFoldDB" id="A0A327NIZ0"/>
<dbReference type="EMBL" id="QLII01000001">
    <property type="protein sequence ID" value="RAI75117.1"/>
    <property type="molecule type" value="Genomic_DNA"/>
</dbReference>
<accession>A0A327NIZ0</accession>